<proteinExistence type="predicted"/>
<reference evidence="1" key="2">
    <citation type="journal article" date="2022" name="J. Evol. Biol.">
        <title>Pre- and post-association barriers to host switching in sympatric mutualists.</title>
        <authorList>
            <person name="Dinges Z.M."/>
            <person name="Phillips R.K."/>
            <person name="Lively C.M."/>
            <person name="Bashey F."/>
        </authorList>
    </citation>
    <scope>NUCLEOTIDE SEQUENCE</scope>
    <source>
        <strain evidence="1">MC_266_E_2016</strain>
    </source>
</reference>
<organism evidence="1 2">
    <name type="scientific">Xenorhabdus bovienii</name>
    <name type="common">Xenorhabdus nematophila subsp. bovienii</name>
    <dbReference type="NCBI Taxonomy" id="40576"/>
    <lineage>
        <taxon>Bacteria</taxon>
        <taxon>Pseudomonadati</taxon>
        <taxon>Pseudomonadota</taxon>
        <taxon>Gammaproteobacteria</taxon>
        <taxon>Enterobacterales</taxon>
        <taxon>Morganellaceae</taxon>
        <taxon>Xenorhabdus</taxon>
    </lineage>
</organism>
<gene>
    <name evidence="1" type="ORF">KKJ01_17595</name>
</gene>
<reference evidence="1" key="1">
    <citation type="submission" date="2021-08" db="EMBL/GenBank/DDBJ databases">
        <authorList>
            <person name="Papudeshi B."/>
            <person name="Bashey-Visser F."/>
        </authorList>
    </citation>
    <scope>NUCLEOTIDE SEQUENCE</scope>
    <source>
        <strain evidence="1">MC_266_E_2016</strain>
    </source>
</reference>
<dbReference type="AlphaFoldDB" id="A0AAJ1JE69"/>
<protein>
    <submittedName>
        <fullName evidence="1">Uncharacterized protein</fullName>
    </submittedName>
</protein>
<accession>A0AAJ1JE69</accession>
<evidence type="ECO:0000313" key="1">
    <source>
        <dbReference type="EMBL" id="MDE1479983.1"/>
    </source>
</evidence>
<name>A0AAJ1JE69_XENBV</name>
<dbReference type="EMBL" id="JAILSO010000087">
    <property type="protein sequence ID" value="MDE1479983.1"/>
    <property type="molecule type" value="Genomic_DNA"/>
</dbReference>
<evidence type="ECO:0000313" key="2">
    <source>
        <dbReference type="Proteomes" id="UP001222434"/>
    </source>
</evidence>
<sequence>MKKTLQLSLRVPRTYGDEPENSKTFYVSDCKLYRNQENPMPADQLPEGEN</sequence>
<dbReference type="Proteomes" id="UP001222434">
    <property type="component" value="Unassembled WGS sequence"/>
</dbReference>
<dbReference type="RefSeq" id="WP_274713455.1">
    <property type="nucleotide sequence ID" value="NZ_JAILSO010000087.1"/>
</dbReference>
<comment type="caution">
    <text evidence="1">The sequence shown here is derived from an EMBL/GenBank/DDBJ whole genome shotgun (WGS) entry which is preliminary data.</text>
</comment>